<name>I3YKX5_ALIFI</name>
<dbReference type="PANTHER" id="PTHR43711:SF26">
    <property type="entry name" value="SENSOR HISTIDINE KINASE RCSC"/>
    <property type="match status" value="1"/>
</dbReference>
<dbReference type="InterPro" id="IPR036097">
    <property type="entry name" value="HisK_dim/P_sf"/>
</dbReference>
<dbReference type="InterPro" id="IPR004358">
    <property type="entry name" value="Sig_transdc_His_kin-like_C"/>
</dbReference>
<dbReference type="EMBL" id="CP003274">
    <property type="protein sequence ID" value="AFL77643.1"/>
    <property type="molecule type" value="Genomic_DNA"/>
</dbReference>
<evidence type="ECO:0000256" key="6">
    <source>
        <dbReference type="ARBA" id="ARBA00023012"/>
    </source>
</evidence>
<dbReference type="Gene3D" id="1.10.287.130">
    <property type="match status" value="1"/>
</dbReference>
<dbReference type="SMART" id="SM00387">
    <property type="entry name" value="HATPase_c"/>
    <property type="match status" value="1"/>
</dbReference>
<evidence type="ECO:0000313" key="11">
    <source>
        <dbReference type="Proteomes" id="UP000006052"/>
    </source>
</evidence>
<dbReference type="CDD" id="cd00082">
    <property type="entry name" value="HisKA"/>
    <property type="match status" value="1"/>
</dbReference>
<dbReference type="InterPro" id="IPR005467">
    <property type="entry name" value="His_kinase_dom"/>
</dbReference>
<keyword evidence="8" id="KW-1133">Transmembrane helix</keyword>
<dbReference type="GO" id="GO:0000155">
    <property type="term" value="F:phosphorelay sensor kinase activity"/>
    <property type="evidence" value="ECO:0007669"/>
    <property type="project" value="InterPro"/>
</dbReference>
<keyword evidence="4" id="KW-0808">Transferase</keyword>
<organism evidence="10 11">
    <name type="scientific">Alistipes finegoldii (strain DSM 17242 / JCM 16770 / CCUG 46020 / CIP 107999 / KCTC 15236 / AHN 2437)</name>
    <dbReference type="NCBI Taxonomy" id="679935"/>
    <lineage>
        <taxon>Bacteria</taxon>
        <taxon>Pseudomonadati</taxon>
        <taxon>Bacteroidota</taxon>
        <taxon>Bacteroidia</taxon>
        <taxon>Bacteroidales</taxon>
        <taxon>Rikenellaceae</taxon>
        <taxon>Alistipes</taxon>
    </lineage>
</organism>
<dbReference type="SMART" id="SM00388">
    <property type="entry name" value="HisKA"/>
    <property type="match status" value="1"/>
</dbReference>
<dbReference type="Gene3D" id="3.30.565.10">
    <property type="entry name" value="Histidine kinase-like ATPase, C-terminal domain"/>
    <property type="match status" value="1"/>
</dbReference>
<keyword evidence="6" id="KW-0902">Two-component regulatory system</keyword>
<dbReference type="Proteomes" id="UP000006052">
    <property type="component" value="Chromosome"/>
</dbReference>
<dbReference type="InterPro" id="IPR050736">
    <property type="entry name" value="Sensor_HK_Regulatory"/>
</dbReference>
<dbReference type="InterPro" id="IPR036890">
    <property type="entry name" value="HATPase_C_sf"/>
</dbReference>
<dbReference type="PROSITE" id="PS50109">
    <property type="entry name" value="HIS_KIN"/>
    <property type="match status" value="1"/>
</dbReference>
<evidence type="ECO:0000256" key="3">
    <source>
        <dbReference type="ARBA" id="ARBA00022553"/>
    </source>
</evidence>
<dbReference type="EC" id="2.7.13.3" evidence="2"/>
<accession>I3YKX5</accession>
<dbReference type="HOGENOM" id="CLU_000445_38_1_10"/>
<protein>
    <recommendedName>
        <fullName evidence="2">histidine kinase</fullName>
        <ecNumber evidence="2">2.7.13.3</ecNumber>
    </recommendedName>
</protein>
<proteinExistence type="predicted"/>
<evidence type="ECO:0000256" key="1">
    <source>
        <dbReference type="ARBA" id="ARBA00000085"/>
    </source>
</evidence>
<dbReference type="RefSeq" id="WP_014775208.1">
    <property type="nucleotide sequence ID" value="NC_018011.1"/>
</dbReference>
<keyword evidence="8" id="KW-0472">Membrane</keyword>
<evidence type="ECO:0000256" key="5">
    <source>
        <dbReference type="ARBA" id="ARBA00022777"/>
    </source>
</evidence>
<dbReference type="Pfam" id="PF00512">
    <property type="entry name" value="HisKA"/>
    <property type="match status" value="1"/>
</dbReference>
<sequence>MTGNQVIKHWTLLLLSCCILLPSLLRAEEARGRESILIISSYNPDTRRMSSFITEFERQVVASGVPCDIYVETLECKSINDAPLWISQTDNLITRYESKGGLRAIVLLGQEAWASFVSLGRIPKEVMCFSCFVSSNGIVFPPPSDSADVWMPRSINYMNMVDSLHNVGGLLNKYDIRRNIELIRTLYPEVENLAFISDNTYGGISLQALVREEMENYPDLNLVLVDSRDGDEASHAAYASLSPRSAVMLGTWRVGSDGEYLMQRSLNDLVQLNPRLPVFSVTRTGIGDVAVGGFVPNYENGANVIAAQIKEYYKTGSLGGVHFHLSDGEYVFDSRKLKELKIAEYALPKGSVIEDTVAAKLSKYSHYIELLVGGIVLLVLLLIFVAFLFLRTRRLKRTLEEREGQLVIAREKAEESDMLKSAFLANMSHEIRTPLNAIVGFSSLMQGEELSQEERAEYCAIVVNNSEMLLTLLNDILDISSLECGKIRFNYSAEEIVQICQHILMTTAHTCQPGVEGRLECAVDSYMLTTDVHRLSQILINLLTNAAKFTSEGSIVLGVEICPEQNEVLFSVTDTGPGIPLDKQEMIFNRFEKLDGNKKKGTGLGLAICRQIAMIFGGRIWVDPTYTGGARFIFAHPIGLRLPEDREHREGGEPSGDVKDPPCSR</sequence>
<dbReference type="InterPro" id="IPR003594">
    <property type="entry name" value="HATPase_dom"/>
</dbReference>
<evidence type="ECO:0000313" key="10">
    <source>
        <dbReference type="EMBL" id="AFL77643.1"/>
    </source>
</evidence>
<evidence type="ECO:0000259" key="9">
    <source>
        <dbReference type="PROSITE" id="PS50109"/>
    </source>
</evidence>
<evidence type="ECO:0000256" key="8">
    <source>
        <dbReference type="SAM" id="Phobius"/>
    </source>
</evidence>
<dbReference type="eggNOG" id="COG2205">
    <property type="taxonomic scope" value="Bacteria"/>
</dbReference>
<evidence type="ECO:0000256" key="7">
    <source>
        <dbReference type="SAM" id="MobiDB-lite"/>
    </source>
</evidence>
<dbReference type="PRINTS" id="PR00344">
    <property type="entry name" value="BCTRLSENSOR"/>
</dbReference>
<dbReference type="SUPFAM" id="SSF47384">
    <property type="entry name" value="Homodimeric domain of signal transducing histidine kinase"/>
    <property type="match status" value="1"/>
</dbReference>
<keyword evidence="3" id="KW-0597">Phosphoprotein</keyword>
<reference evidence="11" key="1">
    <citation type="journal article" date="2013" name="Stand. Genomic Sci.">
        <title>Complete genome sequence of the bile-resistant pigment-producing anaerobe Alistipes finegoldii type strain (AHN2437(T)).</title>
        <authorList>
            <person name="Mavromatis K."/>
            <person name="Stackebrandt E."/>
            <person name="Munk C."/>
            <person name="Lapidus A."/>
            <person name="Nolan M."/>
            <person name="Lucas S."/>
            <person name="Hammon N."/>
            <person name="Deshpande S."/>
            <person name="Cheng J.F."/>
            <person name="Tapia R."/>
            <person name="Goodwin L.A."/>
            <person name="Pitluck S."/>
            <person name="Liolios K."/>
            <person name="Pagani I."/>
            <person name="Ivanova N."/>
            <person name="Mikhailova N."/>
            <person name="Huntemann M."/>
            <person name="Pati A."/>
            <person name="Chen A."/>
            <person name="Palaniappan K."/>
            <person name="Land M."/>
            <person name="Hauser L."/>
            <person name="Rohde M."/>
            <person name="Gronow S."/>
            <person name="Goker M."/>
            <person name="Detter J.C."/>
            <person name="Bristow J."/>
            <person name="Eisen J.A."/>
            <person name="Markowitz V."/>
            <person name="Hugenholtz P."/>
            <person name="Kyrpides N.C."/>
            <person name="Klenk H.P."/>
            <person name="Woyke T."/>
        </authorList>
    </citation>
    <scope>NUCLEOTIDE SEQUENCE</scope>
    <source>
        <strain evidence="11">DSM 17242 / JCM 16770 / AHN 2437 / CCUG 46020 / CIP 107999</strain>
    </source>
</reference>
<feature type="domain" description="Histidine kinase" evidence="9">
    <location>
        <begin position="426"/>
        <end position="640"/>
    </location>
</feature>
<dbReference type="InterPro" id="IPR003661">
    <property type="entry name" value="HisK_dim/P_dom"/>
</dbReference>
<keyword evidence="8" id="KW-0812">Transmembrane</keyword>
<keyword evidence="5 10" id="KW-0418">Kinase</keyword>
<feature type="transmembrane region" description="Helical" evidence="8">
    <location>
        <begin position="370"/>
        <end position="390"/>
    </location>
</feature>
<dbReference type="PANTHER" id="PTHR43711">
    <property type="entry name" value="TWO-COMPONENT HISTIDINE KINASE"/>
    <property type="match status" value="1"/>
</dbReference>
<dbReference type="KEGG" id="afd:Alfi_1296"/>
<feature type="region of interest" description="Disordered" evidence="7">
    <location>
        <begin position="644"/>
        <end position="665"/>
    </location>
</feature>
<gene>
    <name evidence="10" type="ordered locus">Alfi_1296</name>
</gene>
<evidence type="ECO:0000256" key="2">
    <source>
        <dbReference type="ARBA" id="ARBA00012438"/>
    </source>
</evidence>
<comment type="catalytic activity">
    <reaction evidence="1">
        <text>ATP + protein L-histidine = ADP + protein N-phospho-L-histidine.</text>
        <dbReference type="EC" id="2.7.13.3"/>
    </reaction>
</comment>
<dbReference type="SUPFAM" id="SSF55874">
    <property type="entry name" value="ATPase domain of HSP90 chaperone/DNA topoisomerase II/histidine kinase"/>
    <property type="match status" value="1"/>
</dbReference>
<dbReference type="STRING" id="679935.Alfi_1296"/>
<dbReference type="Pfam" id="PF02518">
    <property type="entry name" value="HATPase_c"/>
    <property type="match status" value="1"/>
</dbReference>
<evidence type="ECO:0000256" key="4">
    <source>
        <dbReference type="ARBA" id="ARBA00022679"/>
    </source>
</evidence>
<dbReference type="AlphaFoldDB" id="I3YKX5"/>
<dbReference type="PATRIC" id="fig|679935.3.peg.1240"/>